<keyword evidence="2" id="KW-0547">Nucleotide-binding</keyword>
<dbReference type="InterPro" id="IPR020849">
    <property type="entry name" value="Small_GTPase_Ras-type"/>
</dbReference>
<proteinExistence type="predicted"/>
<gene>
    <name evidence="6" type="primary">similar to Ras-like protein 2</name>
    <name evidence="6" type="ORF">CLUMA_CG006051</name>
</gene>
<dbReference type="SMART" id="SM00175">
    <property type="entry name" value="RAB"/>
    <property type="match status" value="1"/>
</dbReference>
<dbReference type="Gene3D" id="3.40.50.300">
    <property type="entry name" value="P-loop containing nucleotide triphosphate hydrolases"/>
    <property type="match status" value="1"/>
</dbReference>
<evidence type="ECO:0000256" key="2">
    <source>
        <dbReference type="ARBA" id="ARBA00022741"/>
    </source>
</evidence>
<dbReference type="InterPro" id="IPR001806">
    <property type="entry name" value="Small_GTPase"/>
</dbReference>
<dbReference type="SMART" id="SM00173">
    <property type="entry name" value="RAS"/>
    <property type="match status" value="1"/>
</dbReference>
<evidence type="ECO:0000256" key="3">
    <source>
        <dbReference type="ARBA" id="ARBA00023134"/>
    </source>
</evidence>
<evidence type="ECO:0000256" key="5">
    <source>
        <dbReference type="ARBA" id="ARBA00046278"/>
    </source>
</evidence>
<dbReference type="PRINTS" id="PR00449">
    <property type="entry name" value="RASTRNSFRMNG"/>
</dbReference>
<dbReference type="GO" id="GO:0016020">
    <property type="term" value="C:membrane"/>
    <property type="evidence" value="ECO:0007669"/>
    <property type="project" value="InterPro"/>
</dbReference>
<dbReference type="EMBL" id="CVRI01000029">
    <property type="protein sequence ID" value="CRK92498.1"/>
    <property type="molecule type" value="Genomic_DNA"/>
</dbReference>
<sequence>MTSKCFRSGFLLVFSVTDYASFEEIFKFHRQILRVKDRDEFPMLMVGNKSDLEAQRVISIEKAQELSRQLKIPYLECSAKVRINVDQAFYELVKIVRKFQLSERPLDFKDDSKRKNKKRCCVL</sequence>
<accession>A0A1J1HY62</accession>
<dbReference type="GO" id="GO:0005525">
    <property type="term" value="F:GTP binding"/>
    <property type="evidence" value="ECO:0007669"/>
    <property type="project" value="UniProtKB-KW"/>
</dbReference>
<evidence type="ECO:0000313" key="7">
    <source>
        <dbReference type="Proteomes" id="UP000183832"/>
    </source>
</evidence>
<dbReference type="SUPFAM" id="SSF52540">
    <property type="entry name" value="P-loop containing nucleoside triphosphate hydrolases"/>
    <property type="match status" value="1"/>
</dbReference>
<dbReference type="GO" id="GO:0003924">
    <property type="term" value="F:GTPase activity"/>
    <property type="evidence" value="ECO:0007669"/>
    <property type="project" value="InterPro"/>
</dbReference>
<dbReference type="GO" id="GO:0007165">
    <property type="term" value="P:signal transduction"/>
    <property type="evidence" value="ECO:0007669"/>
    <property type="project" value="InterPro"/>
</dbReference>
<keyword evidence="1" id="KW-0488">Methylation</keyword>
<evidence type="ECO:0000256" key="1">
    <source>
        <dbReference type="ARBA" id="ARBA00022481"/>
    </source>
</evidence>
<evidence type="ECO:0000313" key="6">
    <source>
        <dbReference type="EMBL" id="CRK92498.1"/>
    </source>
</evidence>
<dbReference type="PROSITE" id="PS51421">
    <property type="entry name" value="RAS"/>
    <property type="match status" value="1"/>
</dbReference>
<organism evidence="6 7">
    <name type="scientific">Clunio marinus</name>
    <dbReference type="NCBI Taxonomy" id="568069"/>
    <lineage>
        <taxon>Eukaryota</taxon>
        <taxon>Metazoa</taxon>
        <taxon>Ecdysozoa</taxon>
        <taxon>Arthropoda</taxon>
        <taxon>Hexapoda</taxon>
        <taxon>Insecta</taxon>
        <taxon>Pterygota</taxon>
        <taxon>Neoptera</taxon>
        <taxon>Endopterygota</taxon>
        <taxon>Diptera</taxon>
        <taxon>Nematocera</taxon>
        <taxon>Chironomoidea</taxon>
        <taxon>Chironomidae</taxon>
        <taxon>Clunio</taxon>
    </lineage>
</organism>
<keyword evidence="3" id="KW-0342">GTP-binding</keyword>
<dbReference type="PANTHER" id="PTHR24070">
    <property type="entry name" value="RAS, DI-RAS, AND RHEB FAMILY MEMBERS OF SMALL GTPASE SUPERFAMILY"/>
    <property type="match status" value="1"/>
</dbReference>
<dbReference type="Pfam" id="PF00071">
    <property type="entry name" value="Ras"/>
    <property type="match status" value="1"/>
</dbReference>
<dbReference type="InterPro" id="IPR027417">
    <property type="entry name" value="P-loop_NTPase"/>
</dbReference>
<dbReference type="PROSITE" id="PS51419">
    <property type="entry name" value="RAB"/>
    <property type="match status" value="1"/>
</dbReference>
<dbReference type="GO" id="GO:0012505">
    <property type="term" value="C:endomembrane system"/>
    <property type="evidence" value="ECO:0007669"/>
    <property type="project" value="UniProtKB-SubCell"/>
</dbReference>
<reference evidence="6 7" key="1">
    <citation type="submission" date="2015-04" db="EMBL/GenBank/DDBJ databases">
        <authorList>
            <person name="Syromyatnikov M.Y."/>
            <person name="Popov V.N."/>
        </authorList>
    </citation>
    <scope>NUCLEOTIDE SEQUENCE [LARGE SCALE GENOMIC DNA]</scope>
</reference>
<comment type="subcellular location">
    <subcellularLocation>
        <location evidence="5">Endomembrane system</location>
        <topology evidence="5">Lipid-anchor</topology>
        <orientation evidence="5">Cytoplasmic side</orientation>
    </subcellularLocation>
</comment>
<evidence type="ECO:0000256" key="4">
    <source>
        <dbReference type="ARBA" id="ARBA00023288"/>
    </source>
</evidence>
<name>A0A1J1HY62_9DIPT</name>
<dbReference type="OrthoDB" id="5976022at2759"/>
<dbReference type="STRING" id="568069.A0A1J1HY62"/>
<dbReference type="Proteomes" id="UP000183832">
    <property type="component" value="Unassembled WGS sequence"/>
</dbReference>
<keyword evidence="7" id="KW-1185">Reference proteome</keyword>
<keyword evidence="4" id="KW-0449">Lipoprotein</keyword>
<dbReference type="AlphaFoldDB" id="A0A1J1HY62"/>
<protein>
    <submittedName>
        <fullName evidence="6">CLUMA_CG006051, isoform A</fullName>
    </submittedName>
</protein>